<dbReference type="CDD" id="cd10936">
    <property type="entry name" value="CE4_DAC2"/>
    <property type="match status" value="1"/>
</dbReference>
<evidence type="ECO:0000313" key="3">
    <source>
        <dbReference type="Proteomes" id="UP000003277"/>
    </source>
</evidence>
<evidence type="ECO:0000256" key="1">
    <source>
        <dbReference type="SAM" id="MobiDB-lite"/>
    </source>
</evidence>
<dbReference type="STRING" id="742743.HMPREF9453_00104"/>
<dbReference type="OrthoDB" id="9784811at2"/>
<feature type="compositionally biased region" description="Basic and acidic residues" evidence="1">
    <location>
        <begin position="113"/>
        <end position="126"/>
    </location>
</feature>
<organism evidence="2 3">
    <name type="scientific">Dialister succinatiphilus YIT 11850</name>
    <dbReference type="NCBI Taxonomy" id="742743"/>
    <lineage>
        <taxon>Bacteria</taxon>
        <taxon>Bacillati</taxon>
        <taxon>Bacillota</taxon>
        <taxon>Negativicutes</taxon>
        <taxon>Veillonellales</taxon>
        <taxon>Veillonellaceae</taxon>
        <taxon>Dialister</taxon>
    </lineage>
</organism>
<gene>
    <name evidence="2" type="ORF">HMPREF9453_00104</name>
</gene>
<dbReference type="PATRIC" id="fig|742743.3.peg.109"/>
<evidence type="ECO:0008006" key="4">
    <source>
        <dbReference type="Google" id="ProtNLM"/>
    </source>
</evidence>
<dbReference type="HOGENOM" id="CLU_041643_6_2_9"/>
<feature type="compositionally biased region" description="Low complexity" evidence="1">
    <location>
        <begin position="200"/>
        <end position="225"/>
    </location>
</feature>
<feature type="region of interest" description="Disordered" evidence="1">
    <location>
        <begin position="143"/>
        <end position="225"/>
    </location>
</feature>
<dbReference type="Pfam" id="PF04748">
    <property type="entry name" value="Polysacc_deac_2"/>
    <property type="match status" value="1"/>
</dbReference>
<dbReference type="GO" id="GO:0005975">
    <property type="term" value="P:carbohydrate metabolic process"/>
    <property type="evidence" value="ECO:0007669"/>
    <property type="project" value="InterPro"/>
</dbReference>
<name>H1CXL6_9FIRM</name>
<sequence>MAGKKRVRRTRAAKKGGHPFLVLLFFIALIMGSAYMTDRMTNAPDSEVAQNVTTIGHLFNDKEMQGLVPKEDQGTPESVKEKIKAAMDKVVTVQVKADDEEPAGSSGSSVSSNEKKDGSQTMEKGEKASFSLLSIVSKITGKEESYENTAAPSSLQGKPTEAASSAVSSTSSSTVSVSSSAPAAPAAAAPSVKKDAGHTKAPAKQNAAPLKAAPAASPKPNTPSAVKGKLAVVIDDAGRDLASQHVYESLGIPLTLAVMPNQVHTRDAALSWHAHGLPVILHQPMESVSGIGMESKVILTSMNDEEIRGLLKSSLSQVPEAVGINNHQGSKATTDRHTMEVVMNELHHRHLFFFDSRTNSTTAADGAAASYGVPYVRNDLFVDNEADVAAISAMIREAAKRAQKYGTYVIIGHCRPKTAEAFRQMVPQLEKEGIQFVYVSSLAK</sequence>
<accession>H1CXL6</accession>
<dbReference type="eggNOG" id="COG2861">
    <property type="taxonomic scope" value="Bacteria"/>
</dbReference>
<comment type="caution">
    <text evidence="2">The sequence shown here is derived from an EMBL/GenBank/DDBJ whole genome shotgun (WGS) entry which is preliminary data.</text>
</comment>
<dbReference type="InterPro" id="IPR011330">
    <property type="entry name" value="Glyco_hydro/deAcase_b/a-brl"/>
</dbReference>
<dbReference type="AlphaFoldDB" id="H1CXL6"/>
<dbReference type="Gene3D" id="3.20.20.370">
    <property type="entry name" value="Glycoside hydrolase/deacetylase"/>
    <property type="match status" value="1"/>
</dbReference>
<feature type="compositionally biased region" description="Low complexity" evidence="1">
    <location>
        <begin position="162"/>
        <end position="191"/>
    </location>
</feature>
<evidence type="ECO:0000313" key="2">
    <source>
        <dbReference type="EMBL" id="EHO64047.1"/>
    </source>
</evidence>
<dbReference type="EMBL" id="ADLT01000001">
    <property type="protein sequence ID" value="EHO64047.1"/>
    <property type="molecule type" value="Genomic_DNA"/>
</dbReference>
<dbReference type="SUPFAM" id="SSF88713">
    <property type="entry name" value="Glycoside hydrolase/deacetylase"/>
    <property type="match status" value="1"/>
</dbReference>
<dbReference type="PANTHER" id="PTHR30105">
    <property type="entry name" value="UNCHARACTERIZED YIBQ-RELATED"/>
    <property type="match status" value="1"/>
</dbReference>
<dbReference type="Proteomes" id="UP000003277">
    <property type="component" value="Unassembled WGS sequence"/>
</dbReference>
<keyword evidence="3" id="KW-1185">Reference proteome</keyword>
<dbReference type="RefSeq" id="WP_008858610.1">
    <property type="nucleotide sequence ID" value="NZ_JH591187.1"/>
</dbReference>
<reference evidence="2 3" key="1">
    <citation type="submission" date="2011-11" db="EMBL/GenBank/DDBJ databases">
        <title>The Genome Sequence of Dialister succinatiphilus YIT 11850.</title>
        <authorList>
            <consortium name="The Broad Institute Genome Sequencing Platform"/>
            <person name="Earl A."/>
            <person name="Ward D."/>
            <person name="Feldgarden M."/>
            <person name="Gevers D."/>
            <person name="Morotomi M."/>
            <person name="Young S.K."/>
            <person name="Zeng Q."/>
            <person name="Gargeya S."/>
            <person name="Fitzgerald M."/>
            <person name="Haas B."/>
            <person name="Abouelleil A."/>
            <person name="Alvarado L."/>
            <person name="Arachchi H.M."/>
            <person name="Berlin A."/>
            <person name="Brown A."/>
            <person name="Chapman S.B."/>
            <person name="Dunbar C."/>
            <person name="Gearin G."/>
            <person name="Goldberg J."/>
            <person name="Griggs A."/>
            <person name="Gujja S."/>
            <person name="Heiman D."/>
            <person name="Howarth C."/>
            <person name="Lui A."/>
            <person name="MacDonald P.J.P."/>
            <person name="Montmayeur A."/>
            <person name="Murphy C."/>
            <person name="Neiman D."/>
            <person name="Pearson M."/>
            <person name="Priest M."/>
            <person name="Roberts A."/>
            <person name="Saif S."/>
            <person name="Shea T."/>
            <person name="Sisk P."/>
            <person name="Stolte C."/>
            <person name="Sykes S."/>
            <person name="Wortman J."/>
            <person name="Nusbaum C."/>
            <person name="Birren B."/>
        </authorList>
    </citation>
    <scope>NUCLEOTIDE SEQUENCE [LARGE SCALE GENOMIC DNA]</scope>
    <source>
        <strain evidence="2 3">YIT 11850</strain>
    </source>
</reference>
<protein>
    <recommendedName>
        <fullName evidence="4">Divergent polysaccharide deacetylase</fullName>
    </recommendedName>
</protein>
<dbReference type="PANTHER" id="PTHR30105:SF2">
    <property type="entry name" value="DIVERGENT POLYSACCHARIDE DEACETYLASE SUPERFAMILY"/>
    <property type="match status" value="1"/>
</dbReference>
<proteinExistence type="predicted"/>
<feature type="region of interest" description="Disordered" evidence="1">
    <location>
        <begin position="96"/>
        <end position="126"/>
    </location>
</feature>
<dbReference type="InterPro" id="IPR006837">
    <property type="entry name" value="Divergent_DAC"/>
</dbReference>
<feature type="compositionally biased region" description="Polar residues" evidence="1">
    <location>
        <begin position="147"/>
        <end position="157"/>
    </location>
</feature>